<evidence type="ECO:0000256" key="1">
    <source>
        <dbReference type="SAM" id="MobiDB-lite"/>
    </source>
</evidence>
<feature type="region of interest" description="Disordered" evidence="1">
    <location>
        <begin position="1"/>
        <end position="24"/>
    </location>
</feature>
<comment type="caution">
    <text evidence="2">The sequence shown here is derived from an EMBL/GenBank/DDBJ whole genome shotgun (WGS) entry which is preliminary data.</text>
</comment>
<organism evidence="2 3">
    <name type="scientific">Trifolium medium</name>
    <dbReference type="NCBI Taxonomy" id="97028"/>
    <lineage>
        <taxon>Eukaryota</taxon>
        <taxon>Viridiplantae</taxon>
        <taxon>Streptophyta</taxon>
        <taxon>Embryophyta</taxon>
        <taxon>Tracheophyta</taxon>
        <taxon>Spermatophyta</taxon>
        <taxon>Magnoliopsida</taxon>
        <taxon>eudicotyledons</taxon>
        <taxon>Gunneridae</taxon>
        <taxon>Pentapetalae</taxon>
        <taxon>rosids</taxon>
        <taxon>fabids</taxon>
        <taxon>Fabales</taxon>
        <taxon>Fabaceae</taxon>
        <taxon>Papilionoideae</taxon>
        <taxon>50 kb inversion clade</taxon>
        <taxon>NPAAA clade</taxon>
        <taxon>Hologalegina</taxon>
        <taxon>IRL clade</taxon>
        <taxon>Trifolieae</taxon>
        <taxon>Trifolium</taxon>
    </lineage>
</organism>
<dbReference type="AlphaFoldDB" id="A0A392NS33"/>
<dbReference type="Proteomes" id="UP000265520">
    <property type="component" value="Unassembled WGS sequence"/>
</dbReference>
<reference evidence="2 3" key="1">
    <citation type="journal article" date="2018" name="Front. Plant Sci.">
        <title>Red Clover (Trifolium pratense) and Zigzag Clover (T. medium) - A Picture of Genomic Similarities and Differences.</title>
        <authorList>
            <person name="Dluhosova J."/>
            <person name="Istvanek J."/>
            <person name="Nedelnik J."/>
            <person name="Repkova J."/>
        </authorList>
    </citation>
    <scope>NUCLEOTIDE SEQUENCE [LARGE SCALE GENOMIC DNA]</scope>
    <source>
        <strain evidence="3">cv. 10/8</strain>
        <tissue evidence="2">Leaf</tissue>
    </source>
</reference>
<sequence length="60" mass="6527">MAKEGIRPSNVVHHPILGDERTASPSLIANPKDVVAPLPQVVGTDVILQNLIHLMHNQMI</sequence>
<proteinExistence type="predicted"/>
<keyword evidence="3" id="KW-1185">Reference proteome</keyword>
<evidence type="ECO:0000313" key="3">
    <source>
        <dbReference type="Proteomes" id="UP000265520"/>
    </source>
</evidence>
<name>A0A392NS33_9FABA</name>
<protein>
    <submittedName>
        <fullName evidence="2">Uncharacterized protein</fullName>
    </submittedName>
</protein>
<dbReference type="EMBL" id="LXQA010045736">
    <property type="protein sequence ID" value="MCI01285.1"/>
    <property type="molecule type" value="Genomic_DNA"/>
</dbReference>
<evidence type="ECO:0000313" key="2">
    <source>
        <dbReference type="EMBL" id="MCI01285.1"/>
    </source>
</evidence>
<accession>A0A392NS33</accession>